<protein>
    <submittedName>
        <fullName evidence="1">Uncharacterized protein</fullName>
    </submittedName>
</protein>
<dbReference type="EMBL" id="JBHUOL010000011">
    <property type="protein sequence ID" value="MFD2908221.1"/>
    <property type="molecule type" value="Genomic_DNA"/>
</dbReference>
<keyword evidence="2" id="KW-1185">Reference proteome</keyword>
<dbReference type="RefSeq" id="WP_379805543.1">
    <property type="nucleotide sequence ID" value="NZ_JBHUOL010000011.1"/>
</dbReference>
<proteinExistence type="predicted"/>
<accession>A0ABW5Z7F3</accession>
<gene>
    <name evidence="1" type="ORF">ACFSX9_05685</name>
</gene>
<name>A0ABW5Z7F3_9FLAO</name>
<organism evidence="1 2">
    <name type="scientific">Flavobacterium ardleyense</name>
    <dbReference type="NCBI Taxonomy" id="2038737"/>
    <lineage>
        <taxon>Bacteria</taxon>
        <taxon>Pseudomonadati</taxon>
        <taxon>Bacteroidota</taxon>
        <taxon>Flavobacteriia</taxon>
        <taxon>Flavobacteriales</taxon>
        <taxon>Flavobacteriaceae</taxon>
        <taxon>Flavobacterium</taxon>
    </lineage>
</organism>
<dbReference type="Proteomes" id="UP001597549">
    <property type="component" value="Unassembled WGS sequence"/>
</dbReference>
<evidence type="ECO:0000313" key="1">
    <source>
        <dbReference type="EMBL" id="MFD2908221.1"/>
    </source>
</evidence>
<evidence type="ECO:0000313" key="2">
    <source>
        <dbReference type="Proteomes" id="UP001597549"/>
    </source>
</evidence>
<reference evidence="2" key="1">
    <citation type="journal article" date="2019" name="Int. J. Syst. Evol. Microbiol.">
        <title>The Global Catalogue of Microorganisms (GCM) 10K type strain sequencing project: providing services to taxonomists for standard genome sequencing and annotation.</title>
        <authorList>
            <consortium name="The Broad Institute Genomics Platform"/>
            <consortium name="The Broad Institute Genome Sequencing Center for Infectious Disease"/>
            <person name="Wu L."/>
            <person name="Ma J."/>
        </authorList>
    </citation>
    <scope>NUCLEOTIDE SEQUENCE [LARGE SCALE GENOMIC DNA]</scope>
    <source>
        <strain evidence="2">KCTC 52644</strain>
    </source>
</reference>
<sequence>MTTKRKIIEDQRHLTPFDIKTELILDALFKDNIADDFDVIIKPKGLFYRKYSKDRLNIALDHNDSDLLNIEISRDGFYDILPESFSHNFRQSGGSSNPVEEFKIRKKEEKEARYFFNPIENELFRFRLAIEKNEADFFLNLRADGLVDIIKSILVFEKNIPDKLIVKMFYALLQQKENSNQNIEEIILILQEIIEEKVTFTSNNIKLENVSDVNETEKDFIMGINTTLESNHEIYLKKYNFILGPLKNSNDLNKYFKNQTMHSFLNSFFNLFLPFHVQYNFEVLLNEEDQKFSMDSSEYKTRLGISTIL</sequence>
<comment type="caution">
    <text evidence="1">The sequence shown here is derived from an EMBL/GenBank/DDBJ whole genome shotgun (WGS) entry which is preliminary data.</text>
</comment>